<dbReference type="InterPro" id="IPR017972">
    <property type="entry name" value="Cyt_P450_CS"/>
</dbReference>
<sequence length="377" mass="41840">MDASAVGGPQDLSFLPSPEIRKWGGGPITRYAKNVWIVSGYKEARAVLSDPVRFSSSITNPYAPQRYDFILSDPPGHTRVRKALMPEFTTSRVAQLRPSLEARVEALFGEISRKSPPVDLIEHLVRPAVYGMSARLLGLPASDYARFNRWAHLFESKSASADAKHEAGLELFEYISALVAHAKEHPGDNLPTRLMARNPDFTDEETASIVTSLAVAGFNPPKGLIGVGLLALLQRPERLGECLTEQAIPAVVQELIRYLATVPAICRLATTDIQLASHDVQKGDFVYVSLAAAGRDSREFHDMENFDIHRSDLRHLQFGHGIHHCLGKALTETLFEIILTQMSRRFPTIALHQPKASPHYLSQDSNYHSADYIPVCW</sequence>
<dbReference type="PANTHER" id="PTHR46696">
    <property type="entry name" value="P450, PUTATIVE (EUROFUNG)-RELATED"/>
    <property type="match status" value="1"/>
</dbReference>
<evidence type="ECO:0000256" key="1">
    <source>
        <dbReference type="ARBA" id="ARBA00010617"/>
    </source>
</evidence>
<dbReference type="Pfam" id="PF00067">
    <property type="entry name" value="p450"/>
    <property type="match status" value="1"/>
</dbReference>
<dbReference type="Gene3D" id="1.10.630.10">
    <property type="entry name" value="Cytochrome P450"/>
    <property type="match status" value="1"/>
</dbReference>
<dbReference type="Proteomes" id="UP000331127">
    <property type="component" value="Unassembled WGS sequence"/>
</dbReference>
<dbReference type="InterPro" id="IPR002397">
    <property type="entry name" value="Cyt_P450_B"/>
</dbReference>
<dbReference type="PROSITE" id="PS00086">
    <property type="entry name" value="CYTOCHROME_P450"/>
    <property type="match status" value="1"/>
</dbReference>
<evidence type="ECO:0000256" key="2">
    <source>
        <dbReference type="RuleBase" id="RU000461"/>
    </source>
</evidence>
<dbReference type="OrthoDB" id="4133219at2"/>
<dbReference type="PANTHER" id="PTHR46696:SF6">
    <property type="entry name" value="P450, PUTATIVE (EUROFUNG)-RELATED"/>
    <property type="match status" value="1"/>
</dbReference>
<keyword evidence="2" id="KW-0503">Monooxygenase</keyword>
<dbReference type="InterPro" id="IPR001128">
    <property type="entry name" value="Cyt_P450"/>
</dbReference>
<dbReference type="GO" id="GO:0005506">
    <property type="term" value="F:iron ion binding"/>
    <property type="evidence" value="ECO:0007669"/>
    <property type="project" value="InterPro"/>
</dbReference>
<proteinExistence type="inferred from homology"/>
<dbReference type="EMBL" id="BLAE01000068">
    <property type="protein sequence ID" value="GES15003.1"/>
    <property type="molecule type" value="Genomic_DNA"/>
</dbReference>
<dbReference type="PRINTS" id="PR00359">
    <property type="entry name" value="BP450"/>
</dbReference>
<organism evidence="3 4">
    <name type="scientific">Acrocarpospora macrocephala</name>
    <dbReference type="NCBI Taxonomy" id="150177"/>
    <lineage>
        <taxon>Bacteria</taxon>
        <taxon>Bacillati</taxon>
        <taxon>Actinomycetota</taxon>
        <taxon>Actinomycetes</taxon>
        <taxon>Streptosporangiales</taxon>
        <taxon>Streptosporangiaceae</taxon>
        <taxon>Acrocarpospora</taxon>
    </lineage>
</organism>
<dbReference type="GO" id="GO:0004497">
    <property type="term" value="F:monooxygenase activity"/>
    <property type="evidence" value="ECO:0007669"/>
    <property type="project" value="UniProtKB-KW"/>
</dbReference>
<reference evidence="3 4" key="1">
    <citation type="submission" date="2019-10" db="EMBL/GenBank/DDBJ databases">
        <title>Whole genome shotgun sequence of Acrocarpospora macrocephala NBRC 16266.</title>
        <authorList>
            <person name="Ichikawa N."/>
            <person name="Kimura A."/>
            <person name="Kitahashi Y."/>
            <person name="Komaki H."/>
            <person name="Oguchi A."/>
        </authorList>
    </citation>
    <scope>NUCLEOTIDE SEQUENCE [LARGE SCALE GENOMIC DNA]</scope>
    <source>
        <strain evidence="3 4">NBRC 16266</strain>
    </source>
</reference>
<keyword evidence="2" id="KW-0479">Metal-binding</keyword>
<dbReference type="InterPro" id="IPR036396">
    <property type="entry name" value="Cyt_P450_sf"/>
</dbReference>
<dbReference type="SUPFAM" id="SSF48264">
    <property type="entry name" value="Cytochrome P450"/>
    <property type="match status" value="1"/>
</dbReference>
<protein>
    <submittedName>
        <fullName evidence="3">Cytochrome P450</fullName>
    </submittedName>
</protein>
<accession>A0A5M3X7Y1</accession>
<dbReference type="AlphaFoldDB" id="A0A5M3X7Y1"/>
<dbReference type="GO" id="GO:0020037">
    <property type="term" value="F:heme binding"/>
    <property type="evidence" value="ECO:0007669"/>
    <property type="project" value="InterPro"/>
</dbReference>
<keyword evidence="4" id="KW-1185">Reference proteome</keyword>
<dbReference type="GO" id="GO:0016705">
    <property type="term" value="F:oxidoreductase activity, acting on paired donors, with incorporation or reduction of molecular oxygen"/>
    <property type="evidence" value="ECO:0007669"/>
    <property type="project" value="InterPro"/>
</dbReference>
<gene>
    <name evidence="3" type="ORF">Amac_086000</name>
</gene>
<name>A0A5M3X7Y1_9ACTN</name>
<evidence type="ECO:0000313" key="4">
    <source>
        <dbReference type="Proteomes" id="UP000331127"/>
    </source>
</evidence>
<keyword evidence="2" id="KW-0349">Heme</keyword>
<comment type="similarity">
    <text evidence="1 2">Belongs to the cytochrome P450 family.</text>
</comment>
<comment type="caution">
    <text evidence="3">The sequence shown here is derived from an EMBL/GenBank/DDBJ whole genome shotgun (WGS) entry which is preliminary data.</text>
</comment>
<evidence type="ECO:0000313" key="3">
    <source>
        <dbReference type="EMBL" id="GES15003.1"/>
    </source>
</evidence>
<keyword evidence="2" id="KW-0408">Iron</keyword>
<keyword evidence="2" id="KW-0560">Oxidoreductase</keyword>